<dbReference type="Proteomes" id="UP000625711">
    <property type="component" value="Unassembled WGS sequence"/>
</dbReference>
<evidence type="ECO:0000313" key="3">
    <source>
        <dbReference type="EMBL" id="KAF7263534.1"/>
    </source>
</evidence>
<feature type="compositionally biased region" description="Acidic residues" evidence="1">
    <location>
        <begin position="679"/>
        <end position="690"/>
    </location>
</feature>
<feature type="non-terminal residue" evidence="3">
    <location>
        <position position="1"/>
    </location>
</feature>
<dbReference type="EMBL" id="JAACXV010021065">
    <property type="protein sequence ID" value="KAF7263528.1"/>
    <property type="molecule type" value="Genomic_DNA"/>
</dbReference>
<name>A0A834M399_RHYFE</name>
<keyword evidence="4" id="KW-1185">Reference proteome</keyword>
<sequence>FEDYSSPKIRRRAMSKTKSSSIMSDVVKSTETNENEPKHRLRSRKNINYMTPPLEDDSFQDKPDLEPVRFEYKEYRELRSSTRALAKLTSLPVEPDVWESGRPKRACNNRPKRISADERLVSDNKTYYKVEVLSNKLRSSDRDKEPTKLAQSKPNETDKGLIVKFRKLRNSGSTQLIQLNNEATNFLFPKKEESSEEDEMSQDDGEMSQEDGGSNETEEEKNSVTENTNVTSSSEPEDVKPPDKIKVEEESSMDSVSSDCKKKRKRRSHAEAFISDNQKYYKFETPGSSSYRLRYHGSYLAPIPTKPNGDVTVKVERDKEPVEDRKEENGRLTVNMNDFTFSFETIPENQKWYQTFRKQDRSEQHYEFSRNYYWDDFVMPDRIPHLKPIDPRVCYRSYKDIMNTVAESKAQKVPEDVTGDSNSRGERSEVSTSPSVEDKCEATAEPTEDEDSKLSDLSASVSTNTDTEPVQVERRRVGRRRKVLSISPVSSGGRNPRKSPRQHASTLAILSSLIHQKRRRLRTTAGTSEPSTSLQTIPEESPHRTEDRRQPQHPPLPQSAQPSPQKQRKKKFDYVAAAVKIEQEFDSFLDDGLDYLDLEPTTEPDFVDFKESRLNVDDIMTLYRQSREKDASSNGPRKMYNGVPARKSGKRKNKTGWPKVKKRKVLKDNALDETNHAETDEDEEPDDCDSVPEGGDGNHNHRKVQSRETSLRDDRESDRVVVASDLRDNKMQPYVYVKKLEPVEPGASKRSVSSSKRIPRRTQRRMIVAPKSPRILRRPRGRWYRER</sequence>
<feature type="compositionally biased region" description="Basic and acidic residues" evidence="1">
    <location>
        <begin position="540"/>
        <end position="550"/>
    </location>
</feature>
<feature type="compositionally biased region" description="Polar residues" evidence="1">
    <location>
        <begin position="455"/>
        <end position="468"/>
    </location>
</feature>
<protein>
    <submittedName>
        <fullName evidence="3">Uncharacterized protein</fullName>
    </submittedName>
</protein>
<feature type="compositionally biased region" description="Polar residues" evidence="1">
    <location>
        <begin position="16"/>
        <end position="32"/>
    </location>
</feature>
<feature type="compositionally biased region" description="Basic and acidic residues" evidence="1">
    <location>
        <begin position="705"/>
        <end position="725"/>
    </location>
</feature>
<feature type="region of interest" description="Disordered" evidence="1">
    <location>
        <begin position="409"/>
        <end position="571"/>
    </location>
</feature>
<evidence type="ECO:0000313" key="4">
    <source>
        <dbReference type="Proteomes" id="UP000625711"/>
    </source>
</evidence>
<evidence type="ECO:0000313" key="2">
    <source>
        <dbReference type="EMBL" id="KAF7263528.1"/>
    </source>
</evidence>
<feature type="region of interest" description="Disordered" evidence="1">
    <location>
        <begin position="189"/>
        <end position="268"/>
    </location>
</feature>
<feature type="compositionally biased region" description="Basic residues" evidence="1">
    <location>
        <begin position="647"/>
        <end position="665"/>
    </location>
</feature>
<organism evidence="3 4">
    <name type="scientific">Rhynchophorus ferrugineus</name>
    <name type="common">Red palm weevil</name>
    <name type="synonym">Curculio ferrugineus</name>
    <dbReference type="NCBI Taxonomy" id="354439"/>
    <lineage>
        <taxon>Eukaryota</taxon>
        <taxon>Metazoa</taxon>
        <taxon>Ecdysozoa</taxon>
        <taxon>Arthropoda</taxon>
        <taxon>Hexapoda</taxon>
        <taxon>Insecta</taxon>
        <taxon>Pterygota</taxon>
        <taxon>Neoptera</taxon>
        <taxon>Endopterygota</taxon>
        <taxon>Coleoptera</taxon>
        <taxon>Polyphaga</taxon>
        <taxon>Cucujiformia</taxon>
        <taxon>Curculionidae</taxon>
        <taxon>Dryophthorinae</taxon>
        <taxon>Rhynchophorus</taxon>
    </lineage>
</organism>
<feature type="compositionally biased region" description="Polar residues" evidence="1">
    <location>
        <begin position="524"/>
        <end position="538"/>
    </location>
</feature>
<feature type="region of interest" description="Disordered" evidence="1">
    <location>
        <begin position="1"/>
        <end position="62"/>
    </location>
</feature>
<dbReference type="OrthoDB" id="21380at2759"/>
<comment type="caution">
    <text evidence="3">The sequence shown here is derived from an EMBL/GenBank/DDBJ whole genome shotgun (WGS) entry which is preliminary data.</text>
</comment>
<proteinExistence type="predicted"/>
<feature type="compositionally biased region" description="Low complexity" evidence="1">
    <location>
        <begin position="224"/>
        <end position="234"/>
    </location>
</feature>
<feature type="region of interest" description="Disordered" evidence="1">
    <location>
        <begin position="743"/>
        <end position="766"/>
    </location>
</feature>
<dbReference type="EMBL" id="JAACXV010021062">
    <property type="protein sequence ID" value="KAF7263534.1"/>
    <property type="molecule type" value="Genomic_DNA"/>
</dbReference>
<gene>
    <name evidence="3" type="ORF">GWI33_002122</name>
    <name evidence="2" type="ORF">GWI33_002125</name>
</gene>
<dbReference type="AlphaFoldDB" id="A0A834M399"/>
<evidence type="ECO:0000256" key="1">
    <source>
        <dbReference type="SAM" id="MobiDB-lite"/>
    </source>
</evidence>
<feature type="compositionally biased region" description="Acidic residues" evidence="1">
    <location>
        <begin position="194"/>
        <end position="209"/>
    </location>
</feature>
<feature type="compositionally biased region" description="Basic and acidic residues" evidence="1">
    <location>
        <begin position="237"/>
        <end position="249"/>
    </location>
</feature>
<reference evidence="3" key="1">
    <citation type="submission" date="2020-08" db="EMBL/GenBank/DDBJ databases">
        <title>Genome sequencing and assembly of the red palm weevil Rhynchophorus ferrugineus.</title>
        <authorList>
            <person name="Dias G.B."/>
            <person name="Bergman C.M."/>
            <person name="Manee M."/>
        </authorList>
    </citation>
    <scope>NUCLEOTIDE SEQUENCE</scope>
    <source>
        <strain evidence="3">AA-2017</strain>
        <tissue evidence="3">Whole larva</tissue>
    </source>
</reference>
<accession>A0A834M399</accession>
<feature type="region of interest" description="Disordered" evidence="1">
    <location>
        <begin position="625"/>
        <end position="725"/>
    </location>
</feature>
<feature type="compositionally biased region" description="Basic and acidic residues" evidence="1">
    <location>
        <begin position="666"/>
        <end position="678"/>
    </location>
</feature>